<feature type="domain" description="HAMP" evidence="13">
    <location>
        <begin position="185"/>
        <end position="238"/>
    </location>
</feature>
<evidence type="ECO:0000259" key="12">
    <source>
        <dbReference type="PROSITE" id="PS50109"/>
    </source>
</evidence>
<dbReference type="InterPro" id="IPR036890">
    <property type="entry name" value="HATPase_C_sf"/>
</dbReference>
<dbReference type="Gene3D" id="3.30.565.10">
    <property type="entry name" value="Histidine kinase-like ATPase, C-terminal domain"/>
    <property type="match status" value="1"/>
</dbReference>
<evidence type="ECO:0000313" key="15">
    <source>
        <dbReference type="Proteomes" id="UP001482231"/>
    </source>
</evidence>
<comment type="catalytic activity">
    <reaction evidence="1">
        <text>ATP + protein L-histidine = ADP + protein N-phospho-L-histidine.</text>
        <dbReference type="EC" id="2.7.13.3"/>
    </reaction>
</comment>
<dbReference type="InterPro" id="IPR005467">
    <property type="entry name" value="His_kinase_dom"/>
</dbReference>
<proteinExistence type="predicted"/>
<dbReference type="SMART" id="SM00387">
    <property type="entry name" value="HATPase_c"/>
    <property type="match status" value="1"/>
</dbReference>
<dbReference type="EMBL" id="JBAJEX010000001">
    <property type="protein sequence ID" value="MEO1765894.1"/>
    <property type="molecule type" value="Genomic_DNA"/>
</dbReference>
<dbReference type="InterPro" id="IPR004358">
    <property type="entry name" value="Sig_transdc_His_kin-like_C"/>
</dbReference>
<evidence type="ECO:0000259" key="13">
    <source>
        <dbReference type="PROSITE" id="PS50885"/>
    </source>
</evidence>
<keyword evidence="14" id="KW-0067">ATP-binding</keyword>
<dbReference type="PRINTS" id="PR00344">
    <property type="entry name" value="BCTRLSENSOR"/>
</dbReference>
<dbReference type="SUPFAM" id="SSF47384">
    <property type="entry name" value="Homodimeric domain of signal transducing histidine kinase"/>
    <property type="match status" value="1"/>
</dbReference>
<keyword evidence="10 11" id="KW-0472">Membrane</keyword>
<evidence type="ECO:0000256" key="6">
    <source>
        <dbReference type="ARBA" id="ARBA00022692"/>
    </source>
</evidence>
<feature type="domain" description="Histidine kinase" evidence="12">
    <location>
        <begin position="246"/>
        <end position="458"/>
    </location>
</feature>
<dbReference type="InterPro" id="IPR003594">
    <property type="entry name" value="HATPase_dom"/>
</dbReference>
<sequence length="458" mass="50778">MPLASFLRFFRSTPARLTLGFVSLFLVGTLLVFAYLSFQIKAALIAQIDKALLDQQSLLTVQYRDSGVAGLFRAIESELLSKGKRERNYRILDRNGRVVFEAGELTLPEVKPFKGVQDMKIPPVGGEPGGHARAVSFTLGERYRVYLAHSTQSIDRTMQGFWMALIQALVLILVVGVGLGYWLGRRFWSQIEAFNEMAMKIVHSANLSSRLPVRGDDEFAALASNMNAMLDRIEKLFQGIRQVSDNIAHDLRSPLTRLRADVEVALQQEDPVKYRETLERALEELQEMQEIFQSLLSLGQAEAGSLQIRKKPLNLSALLEDMAELYAPLMEEKEQTLTTRIPEGVTISGDRQLLAQVFSNLFDNAIKYVPAGGMIELALARRGERVEIVLADSGPGIVPEMRSKVFDRFVRLDPSRTLPGTGLGLSLVKAFVELHGGSVSVSDSRLGGAAFTILLPVT</sequence>
<gene>
    <name evidence="14" type="ORF">V6E02_01485</name>
</gene>
<dbReference type="Gene3D" id="6.10.340.10">
    <property type="match status" value="1"/>
</dbReference>
<dbReference type="Gene3D" id="1.10.287.130">
    <property type="match status" value="1"/>
</dbReference>
<dbReference type="PANTHER" id="PTHR45436">
    <property type="entry name" value="SENSOR HISTIDINE KINASE YKOH"/>
    <property type="match status" value="1"/>
</dbReference>
<comment type="subcellular location">
    <subcellularLocation>
        <location evidence="2">Membrane</location>
    </subcellularLocation>
</comment>
<dbReference type="GO" id="GO:0005524">
    <property type="term" value="F:ATP binding"/>
    <property type="evidence" value="ECO:0007669"/>
    <property type="project" value="UniProtKB-KW"/>
</dbReference>
<evidence type="ECO:0000313" key="14">
    <source>
        <dbReference type="EMBL" id="MEO1765894.1"/>
    </source>
</evidence>
<evidence type="ECO:0000256" key="10">
    <source>
        <dbReference type="ARBA" id="ARBA00023136"/>
    </source>
</evidence>
<keyword evidence="14" id="KW-0547">Nucleotide-binding</keyword>
<accession>A0ABV0EER0</accession>
<dbReference type="Pfam" id="PF00512">
    <property type="entry name" value="HisKA"/>
    <property type="match status" value="1"/>
</dbReference>
<comment type="caution">
    <text evidence="14">The sequence shown here is derived from an EMBL/GenBank/DDBJ whole genome shotgun (WGS) entry which is preliminary data.</text>
</comment>
<evidence type="ECO:0000256" key="9">
    <source>
        <dbReference type="ARBA" id="ARBA00023012"/>
    </source>
</evidence>
<dbReference type="InterPro" id="IPR003660">
    <property type="entry name" value="HAMP_dom"/>
</dbReference>
<keyword evidence="14" id="KW-0378">Hydrolase</keyword>
<dbReference type="CDD" id="cd00075">
    <property type="entry name" value="HATPase"/>
    <property type="match status" value="1"/>
</dbReference>
<evidence type="ECO:0000256" key="4">
    <source>
        <dbReference type="ARBA" id="ARBA00022553"/>
    </source>
</evidence>
<dbReference type="InterPro" id="IPR050428">
    <property type="entry name" value="TCS_sensor_his_kinase"/>
</dbReference>
<name>A0ABV0EER0_9BURK</name>
<dbReference type="InterPro" id="IPR003661">
    <property type="entry name" value="HisK_dim/P_dom"/>
</dbReference>
<keyword evidence="14" id="KW-0031">Aminopeptidase</keyword>
<keyword evidence="9" id="KW-0902">Two-component regulatory system</keyword>
<dbReference type="SUPFAM" id="SSF55874">
    <property type="entry name" value="ATPase domain of HSP90 chaperone/DNA topoisomerase II/histidine kinase"/>
    <property type="match status" value="1"/>
</dbReference>
<evidence type="ECO:0000256" key="7">
    <source>
        <dbReference type="ARBA" id="ARBA00022777"/>
    </source>
</evidence>
<evidence type="ECO:0000256" key="11">
    <source>
        <dbReference type="SAM" id="Phobius"/>
    </source>
</evidence>
<reference evidence="14 15" key="1">
    <citation type="submission" date="2024-02" db="EMBL/GenBank/DDBJ databases">
        <title>New thermophilic sulfur-oxidizing bacteria from a hot springs of the Uzon caldera (Kamchatka, Russia).</title>
        <authorList>
            <person name="Dukat A.M."/>
            <person name="Elcheninov A.G."/>
            <person name="Frolov E.N."/>
        </authorList>
    </citation>
    <scope>NUCLEOTIDE SEQUENCE [LARGE SCALE GENOMIC DNA]</scope>
    <source>
        <strain evidence="14 15">AK1</strain>
    </source>
</reference>
<protein>
    <recommendedName>
        <fullName evidence="3">histidine kinase</fullName>
        <ecNumber evidence="3">2.7.13.3</ecNumber>
    </recommendedName>
</protein>
<dbReference type="SMART" id="SM00304">
    <property type="entry name" value="HAMP"/>
    <property type="match status" value="1"/>
</dbReference>
<feature type="transmembrane region" description="Helical" evidence="11">
    <location>
        <begin position="161"/>
        <end position="183"/>
    </location>
</feature>
<organism evidence="14 15">
    <name type="scientific">Thiobacter aerophilum</name>
    <dbReference type="NCBI Taxonomy" id="3121275"/>
    <lineage>
        <taxon>Bacteria</taxon>
        <taxon>Pseudomonadati</taxon>
        <taxon>Pseudomonadota</taxon>
        <taxon>Betaproteobacteria</taxon>
        <taxon>Burkholderiales</taxon>
        <taxon>Thiobacteraceae</taxon>
        <taxon>Thiobacter</taxon>
    </lineage>
</organism>
<evidence type="ECO:0000256" key="8">
    <source>
        <dbReference type="ARBA" id="ARBA00022989"/>
    </source>
</evidence>
<evidence type="ECO:0000256" key="1">
    <source>
        <dbReference type="ARBA" id="ARBA00000085"/>
    </source>
</evidence>
<dbReference type="Pfam" id="PF00672">
    <property type="entry name" value="HAMP"/>
    <property type="match status" value="1"/>
</dbReference>
<keyword evidence="14" id="KW-0645">Protease</keyword>
<dbReference type="CDD" id="cd00082">
    <property type="entry name" value="HisKA"/>
    <property type="match status" value="1"/>
</dbReference>
<dbReference type="PROSITE" id="PS50885">
    <property type="entry name" value="HAMP"/>
    <property type="match status" value="1"/>
</dbReference>
<evidence type="ECO:0000256" key="3">
    <source>
        <dbReference type="ARBA" id="ARBA00012438"/>
    </source>
</evidence>
<dbReference type="GO" id="GO:0004177">
    <property type="term" value="F:aminopeptidase activity"/>
    <property type="evidence" value="ECO:0007669"/>
    <property type="project" value="UniProtKB-KW"/>
</dbReference>
<dbReference type="CDD" id="cd06225">
    <property type="entry name" value="HAMP"/>
    <property type="match status" value="1"/>
</dbReference>
<evidence type="ECO:0000256" key="2">
    <source>
        <dbReference type="ARBA" id="ARBA00004370"/>
    </source>
</evidence>
<dbReference type="PROSITE" id="PS50109">
    <property type="entry name" value="HIS_KIN"/>
    <property type="match status" value="1"/>
</dbReference>
<keyword evidence="8 11" id="KW-1133">Transmembrane helix</keyword>
<dbReference type="PANTHER" id="PTHR45436:SF8">
    <property type="entry name" value="HISTIDINE KINASE"/>
    <property type="match status" value="1"/>
</dbReference>
<dbReference type="InterPro" id="IPR036097">
    <property type="entry name" value="HisK_dim/P_sf"/>
</dbReference>
<dbReference type="EC" id="2.7.13.3" evidence="3"/>
<dbReference type="Pfam" id="PF02518">
    <property type="entry name" value="HATPase_c"/>
    <property type="match status" value="1"/>
</dbReference>
<dbReference type="SMART" id="SM00388">
    <property type="entry name" value="HisKA"/>
    <property type="match status" value="1"/>
</dbReference>
<keyword evidence="5" id="KW-0808">Transferase</keyword>
<dbReference type="RefSeq" id="WP_347306446.1">
    <property type="nucleotide sequence ID" value="NZ_JBAJEX010000001.1"/>
</dbReference>
<keyword evidence="6 11" id="KW-0812">Transmembrane</keyword>
<dbReference type="Proteomes" id="UP001482231">
    <property type="component" value="Unassembled WGS sequence"/>
</dbReference>
<keyword evidence="7" id="KW-0418">Kinase</keyword>
<feature type="transmembrane region" description="Helical" evidence="11">
    <location>
        <begin position="20"/>
        <end position="38"/>
    </location>
</feature>
<evidence type="ECO:0000256" key="5">
    <source>
        <dbReference type="ARBA" id="ARBA00022679"/>
    </source>
</evidence>
<keyword evidence="15" id="KW-1185">Reference proteome</keyword>
<keyword evidence="4" id="KW-0597">Phosphoprotein</keyword>